<evidence type="ECO:0000259" key="5">
    <source>
        <dbReference type="Pfam" id="PF00700"/>
    </source>
</evidence>
<feature type="domain" description="Flagellin C-terminal" evidence="5">
    <location>
        <begin position="304"/>
        <end position="381"/>
    </location>
</feature>
<dbReference type="InterPro" id="IPR001492">
    <property type="entry name" value="Flagellin"/>
</dbReference>
<dbReference type="GO" id="GO:0009288">
    <property type="term" value="C:bacterial-type flagellum"/>
    <property type="evidence" value="ECO:0007669"/>
    <property type="project" value="UniProtKB-SubCell"/>
</dbReference>
<keyword evidence="6" id="KW-0969">Cilium</keyword>
<comment type="subcellular location">
    <subcellularLocation>
        <location evidence="3">Secreted</location>
    </subcellularLocation>
    <subcellularLocation>
        <location evidence="3">Bacterial flagellum</location>
    </subcellularLocation>
</comment>
<sequence length="390" mass="40193">MLSLYTNIAALNTKSNMNSTQNQLSSAMTRLGTGLRINSAMDDAAGLQIATRLDAQSRGMQVAMKNAQNGISMMQTAEGALGEVTNILQRMKDLSTEGANATATASDKTAMQAEFDQLGKELTNIMKNTSFGGEKLLQGGKLTKALSFQIGAASSESMGVDLSGDLTILDTALGNVSKKYEKDVSTIGGAAPTPTDADKVAAKKLAVDAASAELNLDPTNATKKTAFTTAITDMTAITSASTNKDVKDASDAVTAATTAWTTAAGGADPVATAKAKEALDRSITAYASVVAAGNSDEVGKSSTIDAIGKALDAVGNVRSSLGANANRLDHVVNNLNNVNNNTLAAKGRIMDTDYASESSTMTAKQMLMQASTSMLKQSGSMNSLAMSLLQ</sequence>
<dbReference type="PANTHER" id="PTHR42792:SF2">
    <property type="entry name" value="FLAGELLIN"/>
    <property type="match status" value="1"/>
</dbReference>
<dbReference type="InterPro" id="IPR046358">
    <property type="entry name" value="Flagellin_C"/>
</dbReference>
<evidence type="ECO:0000313" key="6">
    <source>
        <dbReference type="EMBL" id="QEL55748.1"/>
    </source>
</evidence>
<evidence type="ECO:0000256" key="1">
    <source>
        <dbReference type="ARBA" id="ARBA00005709"/>
    </source>
</evidence>
<keyword evidence="3" id="KW-0964">Secreted</keyword>
<reference evidence="6 7" key="1">
    <citation type="submission" date="2019-08" db="EMBL/GenBank/DDBJ databases">
        <title>Chromobacterium paludis, a novel bacterium isolated from a Maryland marsh pond.</title>
        <authorList>
            <person name="Blackburn M.B."/>
            <person name="Gundersen-Rindal D.E."/>
        </authorList>
    </citation>
    <scope>NUCLEOTIDE SEQUENCE [LARGE SCALE GENOMIC DNA]</scope>
    <source>
        <strain evidence="7">IIBBL 257-1</strain>
    </source>
</reference>
<dbReference type="InterPro" id="IPR001029">
    <property type="entry name" value="Flagellin_N"/>
</dbReference>
<dbReference type="PANTHER" id="PTHR42792">
    <property type="entry name" value="FLAGELLIN"/>
    <property type="match status" value="1"/>
</dbReference>
<dbReference type="InterPro" id="IPR042187">
    <property type="entry name" value="Flagellin_C_sub2"/>
</dbReference>
<keyword evidence="6" id="KW-0966">Cell projection</keyword>
<keyword evidence="6" id="KW-0282">Flagellum</keyword>
<dbReference type="KEGG" id="chrm:FYK34_09300"/>
<dbReference type="GO" id="GO:0005576">
    <property type="term" value="C:extracellular region"/>
    <property type="evidence" value="ECO:0007669"/>
    <property type="project" value="UniProtKB-SubCell"/>
</dbReference>
<protein>
    <recommendedName>
        <fullName evidence="3">Flagellin</fullName>
    </recommendedName>
</protein>
<dbReference type="SUPFAM" id="SSF64518">
    <property type="entry name" value="Phase 1 flagellin"/>
    <property type="match status" value="1"/>
</dbReference>
<dbReference type="RefSeq" id="WP_149296109.1">
    <property type="nucleotide sequence ID" value="NZ_CP043473.1"/>
</dbReference>
<evidence type="ECO:0000256" key="2">
    <source>
        <dbReference type="ARBA" id="ARBA00023143"/>
    </source>
</evidence>
<accession>A0A5C1DJ44</accession>
<proteinExistence type="inferred from homology"/>
<dbReference type="Proteomes" id="UP000322079">
    <property type="component" value="Chromosome"/>
</dbReference>
<evidence type="ECO:0000256" key="3">
    <source>
        <dbReference type="RuleBase" id="RU362073"/>
    </source>
</evidence>
<dbReference type="PRINTS" id="PR00207">
    <property type="entry name" value="FLAGELLIN"/>
</dbReference>
<keyword evidence="2 3" id="KW-0975">Bacterial flagellum</keyword>
<feature type="domain" description="Flagellin N-terminal" evidence="4">
    <location>
        <begin position="6"/>
        <end position="139"/>
    </location>
</feature>
<gene>
    <name evidence="6" type="ORF">FYK34_09300</name>
</gene>
<dbReference type="Pfam" id="PF00669">
    <property type="entry name" value="Flagellin_N"/>
    <property type="match status" value="1"/>
</dbReference>
<comment type="similarity">
    <text evidence="1 3">Belongs to the bacterial flagellin family.</text>
</comment>
<dbReference type="GO" id="GO:0005198">
    <property type="term" value="F:structural molecule activity"/>
    <property type="evidence" value="ECO:0007669"/>
    <property type="project" value="UniProtKB-UniRule"/>
</dbReference>
<dbReference type="Gene3D" id="3.30.70.2120">
    <property type="match status" value="1"/>
</dbReference>
<name>A0A5C1DJ44_9NEIS</name>
<dbReference type="Gene3D" id="1.20.1330.10">
    <property type="entry name" value="f41 fragment of flagellin, N-terminal domain"/>
    <property type="match status" value="1"/>
</dbReference>
<organism evidence="6 7">
    <name type="scientific">Chromobacterium paludis</name>
    <dbReference type="NCBI Taxonomy" id="2605945"/>
    <lineage>
        <taxon>Bacteria</taxon>
        <taxon>Pseudomonadati</taxon>
        <taxon>Pseudomonadota</taxon>
        <taxon>Betaproteobacteria</taxon>
        <taxon>Neisseriales</taxon>
        <taxon>Chromobacteriaceae</taxon>
        <taxon>Chromobacterium</taxon>
    </lineage>
</organism>
<evidence type="ECO:0000259" key="4">
    <source>
        <dbReference type="Pfam" id="PF00669"/>
    </source>
</evidence>
<dbReference type="AlphaFoldDB" id="A0A5C1DJ44"/>
<evidence type="ECO:0000313" key="7">
    <source>
        <dbReference type="Proteomes" id="UP000322079"/>
    </source>
</evidence>
<dbReference type="Pfam" id="PF00700">
    <property type="entry name" value="Flagellin_C"/>
    <property type="match status" value="1"/>
</dbReference>
<comment type="function">
    <text evidence="3">Flagellin is the subunit protein which polymerizes to form the filaments of bacterial flagella.</text>
</comment>
<dbReference type="EMBL" id="CP043473">
    <property type="protein sequence ID" value="QEL55748.1"/>
    <property type="molecule type" value="Genomic_DNA"/>
</dbReference>
<dbReference type="Gene3D" id="6.10.10.10">
    <property type="entry name" value="Flagellar export chaperone, C-terminal domain"/>
    <property type="match status" value="1"/>
</dbReference>
<keyword evidence="7" id="KW-1185">Reference proteome</keyword>